<evidence type="ECO:0000256" key="5">
    <source>
        <dbReference type="ARBA" id="ARBA00022679"/>
    </source>
</evidence>
<sequence>MDPNVQAIRLPRKNLATPTKRKDRHSGLLQDQLRRAQKGPWVPSFATAFRAFLLMRVAGAMYSNIQDCDEVFNFWEPLHYLDRGYGFQTWETSPKYSIRSWAYIILHLIPAKLASRLLGTEKRPAFFAVRIFLAAISSLSETVLYRTVVEDVNYRVGRYLFFMLLFSAGMWTASTAFLPSSFAMYAITLAFSWSLKPSKTKDLRRTLFATLAYATGAIVGWPFALAVAIPFVIEEFFVYGADTVTPETRTAWLIARWTRLIACGAIAALIFVPVIALDTLFYGKLSVVPWNIVKYNVFPDSERGPDLYGTSPALFYIFNLLLNFNVLLPLALASLPALLITSRIDRKRLGEKPATTQSTSHTILAIRLAPVYVWLTILSAQAHKEERFMFPVYPLICFNAAVSLYLIRGWLEVGYLKLTKSPFQASRATIFSRFTLSVVSASMIFSITRSLAHWEYYHAPMTIVYRFETQELPRLLNATGYIHLPPPRESDSPKYDDDESSPRIDFSPLEKFDLKLCIGKEWHRFPGHFLVPDGVRVEWVKSEFDGMLPGHFVKTGKYGGLLERQKGTKFVPEGLNDLNKEAPAFYVDIDSCDYLIDLDFPLHPVSSLYEPRYSIEENTWERVTCQKFLDSRNSPLLTRTLWMPGKRWQEANEYGDYCLLKHRKNVAQKERDYAVDNKRV</sequence>
<comment type="caution">
    <text evidence="12">The sequence shown here is derived from an EMBL/GenBank/DDBJ whole genome shotgun (WGS) entry which is preliminary data.</text>
</comment>
<feature type="transmembrane region" description="Helical" evidence="10">
    <location>
        <begin position="428"/>
        <end position="447"/>
    </location>
</feature>
<keyword evidence="9 10" id="KW-0472">Membrane</keyword>
<comment type="similarity">
    <text evidence="3 10">Belongs to the glycosyltransferase 22 family.</text>
</comment>
<dbReference type="GO" id="GO:0005789">
    <property type="term" value="C:endoplasmic reticulum membrane"/>
    <property type="evidence" value="ECO:0007669"/>
    <property type="project" value="UniProtKB-SubCell"/>
</dbReference>
<evidence type="ECO:0000256" key="3">
    <source>
        <dbReference type="ARBA" id="ARBA00007063"/>
    </source>
</evidence>
<evidence type="ECO:0000256" key="8">
    <source>
        <dbReference type="ARBA" id="ARBA00022989"/>
    </source>
</evidence>
<evidence type="ECO:0000256" key="9">
    <source>
        <dbReference type="ARBA" id="ARBA00023136"/>
    </source>
</evidence>
<dbReference type="EMBL" id="JANAWD010000072">
    <property type="protein sequence ID" value="KAJ3488191.1"/>
    <property type="molecule type" value="Genomic_DNA"/>
</dbReference>
<keyword evidence="8 10" id="KW-1133">Transmembrane helix</keyword>
<evidence type="ECO:0000256" key="2">
    <source>
        <dbReference type="ARBA" id="ARBA00004922"/>
    </source>
</evidence>
<keyword evidence="13" id="KW-1185">Reference proteome</keyword>
<feature type="transmembrane region" description="Helical" evidence="10">
    <location>
        <begin position="125"/>
        <end position="148"/>
    </location>
</feature>
<gene>
    <name evidence="12" type="ORF">NLI96_g3010</name>
</gene>
<name>A0AAD5V9S1_9APHY</name>
<dbReference type="Pfam" id="PF03901">
    <property type="entry name" value="Glyco_transf_22"/>
    <property type="match status" value="1"/>
</dbReference>
<evidence type="ECO:0000256" key="11">
    <source>
        <dbReference type="SAM" id="MobiDB-lite"/>
    </source>
</evidence>
<keyword evidence="4 10" id="KW-0328">Glycosyltransferase</keyword>
<dbReference type="GO" id="GO:0000026">
    <property type="term" value="F:alpha-1,2-mannosyltransferase activity"/>
    <property type="evidence" value="ECO:0007669"/>
    <property type="project" value="TreeGrafter"/>
</dbReference>
<dbReference type="EC" id="2.4.1.-" evidence="10"/>
<dbReference type="AlphaFoldDB" id="A0AAD5V9S1"/>
<feature type="transmembrane region" description="Helical" evidence="10">
    <location>
        <begin position="207"/>
        <end position="233"/>
    </location>
</feature>
<evidence type="ECO:0000313" key="12">
    <source>
        <dbReference type="EMBL" id="KAJ3488191.1"/>
    </source>
</evidence>
<feature type="transmembrane region" description="Helical" evidence="10">
    <location>
        <begin position="388"/>
        <end position="407"/>
    </location>
</feature>
<dbReference type="GO" id="GO:0006487">
    <property type="term" value="P:protein N-linked glycosylation"/>
    <property type="evidence" value="ECO:0007669"/>
    <property type="project" value="TreeGrafter"/>
</dbReference>
<proteinExistence type="inferred from homology"/>
<keyword evidence="6 10" id="KW-0812">Transmembrane</keyword>
<dbReference type="Proteomes" id="UP001212997">
    <property type="component" value="Unassembled WGS sequence"/>
</dbReference>
<feature type="transmembrane region" description="Helical" evidence="10">
    <location>
        <begin position="313"/>
        <end position="341"/>
    </location>
</feature>
<feature type="region of interest" description="Disordered" evidence="11">
    <location>
        <begin position="483"/>
        <end position="503"/>
    </location>
</feature>
<comment type="pathway">
    <text evidence="2">Protein modification; protein glycosylation.</text>
</comment>
<feature type="compositionally biased region" description="Basic and acidic residues" evidence="11">
    <location>
        <begin position="486"/>
        <end position="495"/>
    </location>
</feature>
<reference evidence="12" key="1">
    <citation type="submission" date="2022-07" db="EMBL/GenBank/DDBJ databases">
        <title>Genome Sequence of Physisporinus lineatus.</title>
        <authorList>
            <person name="Buettner E."/>
        </authorList>
    </citation>
    <scope>NUCLEOTIDE SEQUENCE</scope>
    <source>
        <strain evidence="12">VT162</strain>
    </source>
</reference>
<evidence type="ECO:0000313" key="13">
    <source>
        <dbReference type="Proteomes" id="UP001212997"/>
    </source>
</evidence>
<dbReference type="PANTHER" id="PTHR22760">
    <property type="entry name" value="GLYCOSYLTRANSFERASE"/>
    <property type="match status" value="1"/>
</dbReference>
<evidence type="ECO:0000256" key="6">
    <source>
        <dbReference type="ARBA" id="ARBA00022692"/>
    </source>
</evidence>
<evidence type="ECO:0000256" key="1">
    <source>
        <dbReference type="ARBA" id="ARBA00004477"/>
    </source>
</evidence>
<protein>
    <recommendedName>
        <fullName evidence="10">Mannosyltransferase</fullName>
        <ecNumber evidence="10">2.4.1.-</ecNumber>
    </recommendedName>
</protein>
<evidence type="ECO:0000256" key="7">
    <source>
        <dbReference type="ARBA" id="ARBA00022824"/>
    </source>
</evidence>
<feature type="transmembrane region" description="Helical" evidence="10">
    <location>
        <begin position="254"/>
        <end position="276"/>
    </location>
</feature>
<evidence type="ECO:0000256" key="4">
    <source>
        <dbReference type="ARBA" id="ARBA00022676"/>
    </source>
</evidence>
<comment type="subcellular location">
    <subcellularLocation>
        <location evidence="1 10">Endoplasmic reticulum membrane</location>
        <topology evidence="1 10">Multi-pass membrane protein</topology>
    </subcellularLocation>
</comment>
<feature type="transmembrane region" description="Helical" evidence="10">
    <location>
        <begin position="160"/>
        <end position="187"/>
    </location>
</feature>
<accession>A0AAD5V9S1</accession>
<evidence type="ECO:0000256" key="10">
    <source>
        <dbReference type="RuleBase" id="RU363075"/>
    </source>
</evidence>
<keyword evidence="5" id="KW-0808">Transferase</keyword>
<dbReference type="InterPro" id="IPR005599">
    <property type="entry name" value="GPI_mannosylTrfase"/>
</dbReference>
<dbReference type="PANTHER" id="PTHR22760:SF2">
    <property type="entry name" value="ALPHA-1,2-MANNOSYLTRANSFERASE ALG9"/>
    <property type="match status" value="1"/>
</dbReference>
<feature type="transmembrane region" description="Helical" evidence="10">
    <location>
        <begin position="362"/>
        <end position="382"/>
    </location>
</feature>
<organism evidence="12 13">
    <name type="scientific">Meripilus lineatus</name>
    <dbReference type="NCBI Taxonomy" id="2056292"/>
    <lineage>
        <taxon>Eukaryota</taxon>
        <taxon>Fungi</taxon>
        <taxon>Dikarya</taxon>
        <taxon>Basidiomycota</taxon>
        <taxon>Agaricomycotina</taxon>
        <taxon>Agaricomycetes</taxon>
        <taxon>Polyporales</taxon>
        <taxon>Meripilaceae</taxon>
        <taxon>Meripilus</taxon>
    </lineage>
</organism>
<keyword evidence="7 10" id="KW-0256">Endoplasmic reticulum</keyword>